<evidence type="ECO:0000313" key="1">
    <source>
        <dbReference type="EMBL" id="KAK9855462.1"/>
    </source>
</evidence>
<evidence type="ECO:0000313" key="2">
    <source>
        <dbReference type="Proteomes" id="UP001485043"/>
    </source>
</evidence>
<dbReference type="AlphaFoldDB" id="A0AAW1STP8"/>
<protein>
    <submittedName>
        <fullName evidence="1">Uncharacterized protein</fullName>
    </submittedName>
</protein>
<accession>A0AAW1STP8</accession>
<reference evidence="1 2" key="1">
    <citation type="journal article" date="2024" name="Nat. Commun.">
        <title>Phylogenomics reveals the evolutionary origins of lichenization in chlorophyte algae.</title>
        <authorList>
            <person name="Puginier C."/>
            <person name="Libourel C."/>
            <person name="Otte J."/>
            <person name="Skaloud P."/>
            <person name="Haon M."/>
            <person name="Grisel S."/>
            <person name="Petersen M."/>
            <person name="Berrin J.G."/>
            <person name="Delaux P.M."/>
            <person name="Dal Grande F."/>
            <person name="Keller J."/>
        </authorList>
    </citation>
    <scope>NUCLEOTIDE SEQUENCE [LARGE SCALE GENOMIC DNA]</scope>
    <source>
        <strain evidence="1 2">SAG 2523</strain>
    </source>
</reference>
<proteinExistence type="predicted"/>
<name>A0AAW1STP8_9CHLO</name>
<keyword evidence="2" id="KW-1185">Reference proteome</keyword>
<comment type="caution">
    <text evidence="1">The sequence shown here is derived from an EMBL/GenBank/DDBJ whole genome shotgun (WGS) entry which is preliminary data.</text>
</comment>
<dbReference type="Proteomes" id="UP001485043">
    <property type="component" value="Unassembled WGS sequence"/>
</dbReference>
<gene>
    <name evidence="1" type="ORF">WJX84_011973</name>
</gene>
<dbReference type="EMBL" id="JALJOV010001059">
    <property type="protein sequence ID" value="KAK9855462.1"/>
    <property type="molecule type" value="Genomic_DNA"/>
</dbReference>
<dbReference type="PANTHER" id="PTHR35100:SF1">
    <property type="entry name" value="F15H11.13 PROTEIN"/>
    <property type="match status" value="1"/>
</dbReference>
<organism evidence="1 2">
    <name type="scientific">Apatococcus fuscideae</name>
    <dbReference type="NCBI Taxonomy" id="2026836"/>
    <lineage>
        <taxon>Eukaryota</taxon>
        <taxon>Viridiplantae</taxon>
        <taxon>Chlorophyta</taxon>
        <taxon>core chlorophytes</taxon>
        <taxon>Trebouxiophyceae</taxon>
        <taxon>Chlorellales</taxon>
        <taxon>Chlorellaceae</taxon>
        <taxon>Apatococcus</taxon>
    </lineage>
</organism>
<sequence>MEVEMPKYISACACSPVCATAHLSLFAAQSLGTNGGSDIGPLVRGWGHAIIPGWKEWQIWSQASCTLDWASKPCNRVRVKMASSGRRLDYWAIGVSTAFLQRELNPKLSKWVTGASLAVTPFRPFIVSAGNTAALEVRYALRAKRDASFRRKFIDHVSCGAAGMTCFYLEEHYPDNPCIHPAWHVLAALSVQSIRPLIDDIEERRGAAATAKGSS</sequence>
<dbReference type="PANTHER" id="PTHR35100">
    <property type="entry name" value="FOLD PROTEIN"/>
    <property type="match status" value="1"/>
</dbReference>